<evidence type="ECO:0000256" key="3">
    <source>
        <dbReference type="ARBA" id="ARBA00022801"/>
    </source>
</evidence>
<dbReference type="GO" id="GO:0030890">
    <property type="term" value="P:positive regulation of B cell proliferation"/>
    <property type="evidence" value="ECO:0000318"/>
    <property type="project" value="GO_Central"/>
</dbReference>
<dbReference type="InParanoid" id="A0A7M7N6D8"/>
<sequence length="367" mass="40381">MQVPTGLQNIGTFSLTRGFRGKSYSILFNSQCLIFTGTDQNFEMGIYTIFLYLSPILAVTVAYNNPGPGTTHNITDILIGRCEEYRKCLLGEPCLPSYRNVNCLAAVESFLGGIRNVDPCSTPDNAYDEFFKMVPPTTVPNTTMFWSGVIGTNVPQDVAQVTPNFNVLDETFPGYMTGNLTWCGATDGDDTGLGLNFTVCPEWKSETCPNNTKVIFWSKASNMLATQAVGDVYVVLNAQKPGGAFSNYSFFATEEAPNLNPDVVTNVTIYLIPNFTLPIPNEMYAETCTNGSVLYLRNYLMNRNFNVKCEENPKEIMWLQCARFADSPYCGPYAKGTPVVAASIVVILLQVVFAMSLSGWNTISTTL</sequence>
<feature type="transmembrane region" description="Helical" evidence="6">
    <location>
        <begin position="339"/>
        <end position="360"/>
    </location>
</feature>
<evidence type="ECO:0000313" key="8">
    <source>
        <dbReference type="Proteomes" id="UP000007110"/>
    </source>
</evidence>
<evidence type="ECO:0000256" key="4">
    <source>
        <dbReference type="ARBA" id="ARBA00023027"/>
    </source>
</evidence>
<dbReference type="PANTHER" id="PTHR10912">
    <property type="entry name" value="ADP-RIBOSYL CYCLASE"/>
    <property type="match status" value="1"/>
</dbReference>
<keyword evidence="6" id="KW-0472">Membrane</keyword>
<evidence type="ECO:0000256" key="2">
    <source>
        <dbReference type="ARBA" id="ARBA00022679"/>
    </source>
</evidence>
<dbReference type="GO" id="GO:0016849">
    <property type="term" value="F:phosphorus-oxygen lyase activity"/>
    <property type="evidence" value="ECO:0000318"/>
    <property type="project" value="GO_Central"/>
</dbReference>
<dbReference type="InterPro" id="IPR003193">
    <property type="entry name" value="ADP-ribosyl_cyclase"/>
</dbReference>
<evidence type="ECO:0000256" key="5">
    <source>
        <dbReference type="ARBA" id="ARBA00023157"/>
    </source>
</evidence>
<dbReference type="EnsemblMetazoa" id="XM_030974860">
    <property type="protein sequence ID" value="XP_030830720"/>
    <property type="gene ID" value="LOC115918151"/>
</dbReference>
<organism evidence="7 8">
    <name type="scientific">Strongylocentrotus purpuratus</name>
    <name type="common">Purple sea urchin</name>
    <dbReference type="NCBI Taxonomy" id="7668"/>
    <lineage>
        <taxon>Eukaryota</taxon>
        <taxon>Metazoa</taxon>
        <taxon>Echinodermata</taxon>
        <taxon>Eleutherozoa</taxon>
        <taxon>Echinozoa</taxon>
        <taxon>Echinoidea</taxon>
        <taxon>Euechinoidea</taxon>
        <taxon>Echinacea</taxon>
        <taxon>Camarodonta</taxon>
        <taxon>Echinidea</taxon>
        <taxon>Strongylocentrotidae</taxon>
        <taxon>Strongylocentrotus</taxon>
    </lineage>
</organism>
<dbReference type="KEGG" id="spu:115918151"/>
<dbReference type="GO" id="GO:0016740">
    <property type="term" value="F:transferase activity"/>
    <property type="evidence" value="ECO:0007669"/>
    <property type="project" value="UniProtKB-KW"/>
</dbReference>
<dbReference type="FunFam" id="3.40.50.720:FF:001808">
    <property type="entry name" value="Uncharacterized protein"/>
    <property type="match status" value="1"/>
</dbReference>
<dbReference type="OMA" id="RIFSEYE"/>
<reference evidence="7" key="2">
    <citation type="submission" date="2021-01" db="UniProtKB">
        <authorList>
            <consortium name="EnsemblMetazoa"/>
        </authorList>
    </citation>
    <scope>IDENTIFICATION</scope>
</reference>
<dbReference type="Gene3D" id="1.20.82.10">
    <property type="entry name" value="ADP Ribosyl Cyclase, Chain A, domain 1"/>
    <property type="match status" value="1"/>
</dbReference>
<keyword evidence="4" id="KW-0520">NAD</keyword>
<accession>A0A7M7N6D8</accession>
<comment type="similarity">
    <text evidence="1">Belongs to the ADP-ribosyl cyclase family.</text>
</comment>
<dbReference type="AlphaFoldDB" id="A0A7M7N6D8"/>
<protein>
    <recommendedName>
        <fullName evidence="9">ADP-ribosyl cyclase/cyclic ADP-ribose hydrolase</fullName>
    </recommendedName>
</protein>
<reference evidence="8" key="1">
    <citation type="submission" date="2015-02" db="EMBL/GenBank/DDBJ databases">
        <title>Genome sequencing for Strongylocentrotus purpuratus.</title>
        <authorList>
            <person name="Murali S."/>
            <person name="Liu Y."/>
            <person name="Vee V."/>
            <person name="English A."/>
            <person name="Wang M."/>
            <person name="Skinner E."/>
            <person name="Han Y."/>
            <person name="Muzny D.M."/>
            <person name="Worley K.C."/>
            <person name="Gibbs R.A."/>
        </authorList>
    </citation>
    <scope>NUCLEOTIDE SEQUENCE</scope>
</reference>
<name>A0A7M7N6D8_STRPU</name>
<keyword evidence="8" id="KW-1185">Reference proteome</keyword>
<dbReference type="GO" id="GO:0061809">
    <property type="term" value="F:NAD+ nucleosidase activity, cyclic ADP-ribose generating"/>
    <property type="evidence" value="ECO:0007669"/>
    <property type="project" value="InterPro"/>
</dbReference>
<keyword evidence="3" id="KW-0378">Hydrolase</keyword>
<dbReference type="RefSeq" id="XP_030830720.1">
    <property type="nucleotide sequence ID" value="XM_030974860.1"/>
</dbReference>
<evidence type="ECO:0008006" key="9">
    <source>
        <dbReference type="Google" id="ProtNLM"/>
    </source>
</evidence>
<keyword evidence="5" id="KW-1015">Disulfide bond</keyword>
<keyword evidence="6" id="KW-0812">Transmembrane</keyword>
<dbReference type="PANTHER" id="PTHR10912:SF7">
    <property type="entry name" value="ADP-RIBOSYL CYCLASE_CYCLIC ADP-RIBOSE HYDROLASE"/>
    <property type="match status" value="1"/>
</dbReference>
<dbReference type="GeneID" id="115918151"/>
<dbReference type="CDD" id="cd04759">
    <property type="entry name" value="Rib_hydrolase"/>
    <property type="match status" value="1"/>
</dbReference>
<dbReference type="OrthoDB" id="10028716at2759"/>
<keyword evidence="6" id="KW-1133">Transmembrane helix</keyword>
<dbReference type="SUPFAM" id="SSF52309">
    <property type="entry name" value="N-(deoxy)ribosyltransferase-like"/>
    <property type="match status" value="1"/>
</dbReference>
<evidence type="ECO:0000256" key="6">
    <source>
        <dbReference type="SAM" id="Phobius"/>
    </source>
</evidence>
<dbReference type="Gene3D" id="3.40.50.720">
    <property type="entry name" value="NAD(P)-binding Rossmann-like Domain"/>
    <property type="match status" value="1"/>
</dbReference>
<proteinExistence type="inferred from homology"/>
<dbReference type="Pfam" id="PF02267">
    <property type="entry name" value="Rib_hydrolayse"/>
    <property type="match status" value="1"/>
</dbReference>
<evidence type="ECO:0000313" key="7">
    <source>
        <dbReference type="EnsemblMetazoa" id="XP_030830720"/>
    </source>
</evidence>
<evidence type="ECO:0000256" key="1">
    <source>
        <dbReference type="ARBA" id="ARBA00005406"/>
    </source>
</evidence>
<dbReference type="GO" id="GO:0005886">
    <property type="term" value="C:plasma membrane"/>
    <property type="evidence" value="ECO:0000318"/>
    <property type="project" value="GO_Central"/>
</dbReference>
<keyword evidence="2" id="KW-0808">Transferase</keyword>
<dbReference type="Proteomes" id="UP000007110">
    <property type="component" value="Unassembled WGS sequence"/>
</dbReference>